<feature type="domain" description="ABC transporter" evidence="5">
    <location>
        <begin position="4"/>
        <end position="261"/>
    </location>
</feature>
<name>F4LVB8_TEPAE</name>
<feature type="coiled-coil region" evidence="4">
    <location>
        <begin position="551"/>
        <end position="592"/>
    </location>
</feature>
<evidence type="ECO:0000256" key="1">
    <source>
        <dbReference type="ARBA" id="ARBA00022737"/>
    </source>
</evidence>
<dbReference type="eggNOG" id="COG0488">
    <property type="taxonomic scope" value="Bacteria"/>
</dbReference>
<dbReference type="RefSeq" id="WP_013777616.1">
    <property type="nucleotide sequence ID" value="NC_015519.1"/>
</dbReference>
<dbReference type="PANTHER" id="PTHR42855">
    <property type="entry name" value="ABC TRANSPORTER ATP-BINDING SUBUNIT"/>
    <property type="match status" value="1"/>
</dbReference>
<keyword evidence="7" id="KW-1185">Reference proteome</keyword>
<evidence type="ECO:0000256" key="4">
    <source>
        <dbReference type="SAM" id="Coils"/>
    </source>
</evidence>
<dbReference type="InterPro" id="IPR032781">
    <property type="entry name" value="ABC_tran_Xtn"/>
</dbReference>
<dbReference type="InterPro" id="IPR037118">
    <property type="entry name" value="Val-tRNA_synth_C_sf"/>
</dbReference>
<accession>F4LVB8</accession>
<evidence type="ECO:0000313" key="6">
    <source>
        <dbReference type="EMBL" id="CDI40414.1"/>
    </source>
</evidence>
<keyword evidence="3 6" id="KW-0067">ATP-binding</keyword>
<dbReference type="SMART" id="SM00382">
    <property type="entry name" value="AAA"/>
    <property type="match status" value="2"/>
</dbReference>
<keyword evidence="1" id="KW-0677">Repeat</keyword>
<dbReference type="PANTHER" id="PTHR42855:SF2">
    <property type="entry name" value="DRUG RESISTANCE ABC TRANSPORTER,ATP-BINDING PROTEIN"/>
    <property type="match status" value="1"/>
</dbReference>
<dbReference type="PROSITE" id="PS50893">
    <property type="entry name" value="ABC_TRANSPORTER_2"/>
    <property type="match status" value="2"/>
</dbReference>
<dbReference type="Pfam" id="PF00005">
    <property type="entry name" value="ABC_tran"/>
    <property type="match status" value="2"/>
</dbReference>
<dbReference type="Pfam" id="PF12848">
    <property type="entry name" value="ABC_tran_Xtn"/>
    <property type="match status" value="1"/>
</dbReference>
<evidence type="ECO:0000256" key="3">
    <source>
        <dbReference type="ARBA" id="ARBA00022840"/>
    </source>
</evidence>
<dbReference type="InterPro" id="IPR051309">
    <property type="entry name" value="ABCF_ATPase"/>
</dbReference>
<dbReference type="InterPro" id="IPR017871">
    <property type="entry name" value="ABC_transporter-like_CS"/>
</dbReference>
<evidence type="ECO:0000313" key="7">
    <source>
        <dbReference type="Proteomes" id="UP000010802"/>
    </source>
</evidence>
<dbReference type="GO" id="GO:0005524">
    <property type="term" value="F:ATP binding"/>
    <property type="evidence" value="ECO:0007669"/>
    <property type="project" value="UniProtKB-KW"/>
</dbReference>
<dbReference type="HOGENOM" id="CLU_000604_36_0_9"/>
<dbReference type="Proteomes" id="UP000010802">
    <property type="component" value="Chromosome"/>
</dbReference>
<dbReference type="InterPro" id="IPR003593">
    <property type="entry name" value="AAA+_ATPase"/>
</dbReference>
<reference evidence="7" key="1">
    <citation type="journal article" date="2013" name="Genome Announc.">
        <title>First genome sequence of a syntrophic acetate-oxidizing bacterium, Tepidanaerobacter acetatoxydans strain Re1.</title>
        <authorList>
            <person name="Manzoor S."/>
            <person name="Bongcam-Rudloff E."/>
            <person name="Schnurer A."/>
            <person name="Muller B."/>
        </authorList>
    </citation>
    <scope>NUCLEOTIDE SEQUENCE [LARGE SCALE GENOMIC DNA]</scope>
    <source>
        <strain evidence="7">Re1</strain>
    </source>
</reference>
<protein>
    <submittedName>
        <fullName evidence="6">Uncharacterized ABC transporter ATP-binding protein YdiF</fullName>
    </submittedName>
</protein>
<dbReference type="AlphaFoldDB" id="F4LVB8"/>
<evidence type="ECO:0000256" key="2">
    <source>
        <dbReference type="ARBA" id="ARBA00022741"/>
    </source>
</evidence>
<dbReference type="CDD" id="cd03221">
    <property type="entry name" value="ABCF_EF-3"/>
    <property type="match status" value="2"/>
</dbReference>
<keyword evidence="4" id="KW-0175">Coiled coil</keyword>
<dbReference type="EMBL" id="HF563609">
    <property type="protein sequence ID" value="CDI40414.1"/>
    <property type="molecule type" value="Genomic_DNA"/>
</dbReference>
<keyword evidence="2" id="KW-0547">Nucleotide-binding</keyword>
<dbReference type="InterPro" id="IPR032524">
    <property type="entry name" value="ABC_tran_C"/>
</dbReference>
<dbReference type="GO" id="GO:0003677">
    <property type="term" value="F:DNA binding"/>
    <property type="evidence" value="ECO:0007669"/>
    <property type="project" value="InterPro"/>
</dbReference>
<dbReference type="Gene3D" id="1.10.287.380">
    <property type="entry name" value="Valyl-tRNA synthetase, C-terminal domain"/>
    <property type="match status" value="1"/>
</dbReference>
<dbReference type="PROSITE" id="PS00211">
    <property type="entry name" value="ABC_TRANSPORTER_1"/>
    <property type="match status" value="2"/>
</dbReference>
<dbReference type="OrthoDB" id="9801441at2"/>
<dbReference type="InterPro" id="IPR003439">
    <property type="entry name" value="ABC_transporter-like_ATP-bd"/>
</dbReference>
<dbReference type="SUPFAM" id="SSF52540">
    <property type="entry name" value="P-loop containing nucleoside triphosphate hydrolases"/>
    <property type="match status" value="2"/>
</dbReference>
<dbReference type="STRING" id="1209989.TepRe1_0495"/>
<dbReference type="KEGG" id="tep:TepRe1_0495"/>
<dbReference type="KEGG" id="tae:TepiRe1_0544"/>
<proteinExistence type="predicted"/>
<gene>
    <name evidence="6" type="primary">ydiF</name>
    <name evidence="6" type="ordered locus">TEPIRE1_0544</name>
</gene>
<dbReference type="FunFam" id="3.40.50.300:FF:000309">
    <property type="entry name" value="ABC transporter ATP-binding protein"/>
    <property type="match status" value="1"/>
</dbReference>
<dbReference type="Gene3D" id="3.40.50.300">
    <property type="entry name" value="P-loop containing nucleotide triphosphate hydrolases"/>
    <property type="match status" value="2"/>
</dbReference>
<dbReference type="InterPro" id="IPR027417">
    <property type="entry name" value="P-loop_NTPase"/>
</dbReference>
<dbReference type="GO" id="GO:0016887">
    <property type="term" value="F:ATP hydrolysis activity"/>
    <property type="evidence" value="ECO:0007669"/>
    <property type="project" value="InterPro"/>
</dbReference>
<organism evidence="6 7">
    <name type="scientific">Tepidanaerobacter acetatoxydans (strain DSM 21804 / JCM 16047 / Re1)</name>
    <dbReference type="NCBI Taxonomy" id="1209989"/>
    <lineage>
        <taxon>Bacteria</taxon>
        <taxon>Bacillati</taxon>
        <taxon>Bacillota</taxon>
        <taxon>Clostridia</taxon>
        <taxon>Thermosediminibacterales</taxon>
        <taxon>Tepidanaerobacteraceae</taxon>
        <taxon>Tepidanaerobacter</taxon>
    </lineage>
</organism>
<dbReference type="Pfam" id="PF16326">
    <property type="entry name" value="ABC_tran_CTD"/>
    <property type="match status" value="1"/>
</dbReference>
<dbReference type="FunFam" id="3.40.50.300:FF:000011">
    <property type="entry name" value="Putative ABC transporter ATP-binding component"/>
    <property type="match status" value="1"/>
</dbReference>
<evidence type="ECO:0000259" key="5">
    <source>
        <dbReference type="PROSITE" id="PS50893"/>
    </source>
</evidence>
<feature type="domain" description="ABC transporter" evidence="5">
    <location>
        <begin position="328"/>
        <end position="541"/>
    </location>
</feature>
<sequence length="630" mass="71958">MAIVNVSNLNKSFGIDTILEDINFLIEEKDKIGLVGLNGTGKSTLLKILAGQMTYDSGNIYIDRNIKIGYLAQGAKFETHQTVGEALSSIFQEQQNQEKELHRLEALMSSPKVYENEARLEGLMHQYSILFEDFKANGGFEIQSRIRGILNGLGFNDADALISNLSGGQKTRLALGQVLLESPDLLLLDEPTNYLDLESIQWLETFLKDYPKALLVVSHDRYFLDNIVGKIFELENNHISVYTGNYSDYVNKKHALTKVLQKHEEIRQKEIEKLESNIQTFISHRNYVQAESRRKRLEDLLPKSIVKNSSSPVRLKFDIQETSGKEVLQIENLGFSYGDKNILSDVNLKVFRGERIGIIGPNGIGKSTLLKILAGELEPQEGFIHFGHHVEPVYFDQEQQDFSPDATILDEVWNSAPGLSLTEIRTFLASLLFFDDDVEKNIGVLSGGEKSRVALGKAILQGANLLLLDEPTNHLDILSKEKLEDALKAFKGTIIAVSHDRYFLMKIATRIWEFDNGNIIDFNGNFNYYLEKKSESKKQVIPENKENKTLLRKVKLRERKEREKKKQEQRRLKQLEESILEKEKELEKLEHMLCQPEVYSNPENSQKVNTAYNQVISDLEHLYEQLDYEG</sequence>